<dbReference type="EMBL" id="JAZGQO010000010">
    <property type="protein sequence ID" value="KAK6177467.1"/>
    <property type="molecule type" value="Genomic_DNA"/>
</dbReference>
<evidence type="ECO:0000256" key="1">
    <source>
        <dbReference type="SAM" id="SignalP"/>
    </source>
</evidence>
<accession>A0AAN8JHL4</accession>
<feature type="domain" description="Niemann-Pick C1 N-terminal" evidence="2">
    <location>
        <begin position="26"/>
        <end position="74"/>
    </location>
</feature>
<proteinExistence type="predicted"/>
<evidence type="ECO:0000313" key="3">
    <source>
        <dbReference type="EMBL" id="KAK6177467.1"/>
    </source>
</evidence>
<keyword evidence="4" id="KW-1185">Reference proteome</keyword>
<organism evidence="3 4">
    <name type="scientific">Patella caerulea</name>
    <name type="common">Rayed Mediterranean limpet</name>
    <dbReference type="NCBI Taxonomy" id="87958"/>
    <lineage>
        <taxon>Eukaryota</taxon>
        <taxon>Metazoa</taxon>
        <taxon>Spiralia</taxon>
        <taxon>Lophotrochozoa</taxon>
        <taxon>Mollusca</taxon>
        <taxon>Gastropoda</taxon>
        <taxon>Patellogastropoda</taxon>
        <taxon>Patelloidea</taxon>
        <taxon>Patellidae</taxon>
        <taxon>Patella</taxon>
    </lineage>
</organism>
<sequence length="83" mass="9587">MGWTRYLVYLIFTCFIEEIKTTSNGKGQCIWYDTCGKDPSTGKPLNCVYNGPAKQLNDTTGLKLLQKYCPALYIGQKYYWKKN</sequence>
<name>A0AAN8JHL4_PATCE</name>
<feature type="signal peptide" evidence="1">
    <location>
        <begin position="1"/>
        <end position="21"/>
    </location>
</feature>
<gene>
    <name evidence="3" type="ORF">SNE40_015561</name>
</gene>
<dbReference type="InterPro" id="IPR032190">
    <property type="entry name" value="NPC1_N"/>
</dbReference>
<protein>
    <recommendedName>
        <fullName evidence="2">Niemann-Pick C1 N-terminal domain-containing protein</fullName>
    </recommendedName>
</protein>
<dbReference type="AlphaFoldDB" id="A0AAN8JHL4"/>
<keyword evidence="1" id="KW-0732">Signal</keyword>
<evidence type="ECO:0000259" key="2">
    <source>
        <dbReference type="Pfam" id="PF16414"/>
    </source>
</evidence>
<dbReference type="Proteomes" id="UP001347796">
    <property type="component" value="Unassembled WGS sequence"/>
</dbReference>
<feature type="chain" id="PRO_5042965378" description="Niemann-Pick C1 N-terminal domain-containing protein" evidence="1">
    <location>
        <begin position="22"/>
        <end position="83"/>
    </location>
</feature>
<evidence type="ECO:0000313" key="4">
    <source>
        <dbReference type="Proteomes" id="UP001347796"/>
    </source>
</evidence>
<comment type="caution">
    <text evidence="3">The sequence shown here is derived from an EMBL/GenBank/DDBJ whole genome shotgun (WGS) entry which is preliminary data.</text>
</comment>
<dbReference type="Pfam" id="PF16414">
    <property type="entry name" value="NPC1_N"/>
    <property type="match status" value="1"/>
</dbReference>
<reference evidence="3 4" key="1">
    <citation type="submission" date="2024-01" db="EMBL/GenBank/DDBJ databases">
        <title>The genome of the rayed Mediterranean limpet Patella caerulea (Linnaeus, 1758).</title>
        <authorList>
            <person name="Anh-Thu Weber A."/>
            <person name="Halstead-Nussloch G."/>
        </authorList>
    </citation>
    <scope>NUCLEOTIDE SEQUENCE [LARGE SCALE GENOMIC DNA]</scope>
    <source>
        <strain evidence="3">AATW-2023a</strain>
        <tissue evidence="3">Whole specimen</tissue>
    </source>
</reference>